<dbReference type="Proteomes" id="UP000572635">
    <property type="component" value="Unassembled WGS sequence"/>
</dbReference>
<comment type="similarity">
    <text evidence="2">Belongs to the MGMT family.</text>
</comment>
<accession>A0A7W8QM69</accession>
<dbReference type="Gene3D" id="1.10.10.10">
    <property type="entry name" value="Winged helix-like DNA-binding domain superfamily/Winged helix DNA-binding domain"/>
    <property type="match status" value="1"/>
</dbReference>
<dbReference type="SUPFAM" id="SSF46767">
    <property type="entry name" value="Methylated DNA-protein cysteine methyltransferase, C-terminal domain"/>
    <property type="match status" value="1"/>
</dbReference>
<evidence type="ECO:0000256" key="8">
    <source>
        <dbReference type="ARBA" id="ARBA00049348"/>
    </source>
</evidence>
<organism evidence="10 11">
    <name type="scientific">Nocardiopsis composta</name>
    <dbReference type="NCBI Taxonomy" id="157465"/>
    <lineage>
        <taxon>Bacteria</taxon>
        <taxon>Bacillati</taxon>
        <taxon>Actinomycetota</taxon>
        <taxon>Actinomycetes</taxon>
        <taxon>Streptosporangiales</taxon>
        <taxon>Nocardiopsidaceae</taxon>
        <taxon>Nocardiopsis</taxon>
    </lineage>
</organism>
<keyword evidence="7" id="KW-0234">DNA repair</keyword>
<dbReference type="EMBL" id="JACHDB010000001">
    <property type="protein sequence ID" value="MBB5432886.1"/>
    <property type="molecule type" value="Genomic_DNA"/>
</dbReference>
<evidence type="ECO:0000313" key="10">
    <source>
        <dbReference type="EMBL" id="MBB5432886.1"/>
    </source>
</evidence>
<name>A0A7W8QM69_9ACTN</name>
<dbReference type="GO" id="GO:0006281">
    <property type="term" value="P:DNA repair"/>
    <property type="evidence" value="ECO:0007669"/>
    <property type="project" value="UniProtKB-KW"/>
</dbReference>
<evidence type="ECO:0000256" key="4">
    <source>
        <dbReference type="ARBA" id="ARBA00022603"/>
    </source>
</evidence>
<dbReference type="NCBIfam" id="TIGR00589">
    <property type="entry name" value="ogt"/>
    <property type="match status" value="1"/>
</dbReference>
<dbReference type="EC" id="2.1.1.63" evidence="3"/>
<dbReference type="Pfam" id="PF01035">
    <property type="entry name" value="DNA_binding_1"/>
    <property type="match status" value="1"/>
</dbReference>
<feature type="domain" description="Methylated-DNA-[protein]-cysteine S-methyltransferase DNA binding" evidence="9">
    <location>
        <begin position="102"/>
        <end position="180"/>
    </location>
</feature>
<keyword evidence="5 10" id="KW-0808">Transferase</keyword>
<dbReference type="InterPro" id="IPR036217">
    <property type="entry name" value="MethylDNA_cys_MeTrfase_DNAb"/>
</dbReference>
<dbReference type="FunFam" id="1.10.10.10:FF:000214">
    <property type="entry name" value="Methylated-DNA--protein-cysteine methyltransferase"/>
    <property type="match status" value="1"/>
</dbReference>
<dbReference type="InterPro" id="IPR014048">
    <property type="entry name" value="MethylDNA_cys_MeTrfase_DNA-bd"/>
</dbReference>
<keyword evidence="4 10" id="KW-0489">Methyltransferase</keyword>
<evidence type="ECO:0000313" key="11">
    <source>
        <dbReference type="Proteomes" id="UP000572635"/>
    </source>
</evidence>
<evidence type="ECO:0000256" key="7">
    <source>
        <dbReference type="ARBA" id="ARBA00023204"/>
    </source>
</evidence>
<evidence type="ECO:0000256" key="2">
    <source>
        <dbReference type="ARBA" id="ARBA00008711"/>
    </source>
</evidence>
<evidence type="ECO:0000259" key="9">
    <source>
        <dbReference type="Pfam" id="PF01035"/>
    </source>
</evidence>
<gene>
    <name evidence="10" type="ORF">HDA36_002970</name>
</gene>
<dbReference type="RefSeq" id="WP_184392390.1">
    <property type="nucleotide sequence ID" value="NZ_BAAAJD010000110.1"/>
</dbReference>
<dbReference type="AlphaFoldDB" id="A0A7W8QM69"/>
<keyword evidence="11" id="KW-1185">Reference proteome</keyword>
<reference evidence="10 11" key="1">
    <citation type="submission" date="2020-08" db="EMBL/GenBank/DDBJ databases">
        <title>Sequencing the genomes of 1000 actinobacteria strains.</title>
        <authorList>
            <person name="Klenk H.-P."/>
        </authorList>
    </citation>
    <scope>NUCLEOTIDE SEQUENCE [LARGE SCALE GENOMIC DNA]</scope>
    <source>
        <strain evidence="10 11">DSM 44551</strain>
    </source>
</reference>
<comment type="caution">
    <text evidence="10">The sequence shown here is derived from an EMBL/GenBank/DDBJ whole genome shotgun (WGS) entry which is preliminary data.</text>
</comment>
<dbReference type="CDD" id="cd06445">
    <property type="entry name" value="ATase"/>
    <property type="match status" value="1"/>
</dbReference>
<evidence type="ECO:0000256" key="3">
    <source>
        <dbReference type="ARBA" id="ARBA00011918"/>
    </source>
</evidence>
<keyword evidence="6" id="KW-0227">DNA damage</keyword>
<comment type="catalytic activity">
    <reaction evidence="1">
        <text>a 4-O-methyl-thymidine in DNA + L-cysteinyl-[protein] = a thymidine in DNA + S-methyl-L-cysteinyl-[protein]</text>
        <dbReference type="Rhea" id="RHEA:53428"/>
        <dbReference type="Rhea" id="RHEA-COMP:10131"/>
        <dbReference type="Rhea" id="RHEA-COMP:10132"/>
        <dbReference type="Rhea" id="RHEA-COMP:13555"/>
        <dbReference type="Rhea" id="RHEA-COMP:13556"/>
        <dbReference type="ChEBI" id="CHEBI:29950"/>
        <dbReference type="ChEBI" id="CHEBI:82612"/>
        <dbReference type="ChEBI" id="CHEBI:137386"/>
        <dbReference type="ChEBI" id="CHEBI:137387"/>
        <dbReference type="EC" id="2.1.1.63"/>
    </reaction>
</comment>
<dbReference type="InterPro" id="IPR036388">
    <property type="entry name" value="WH-like_DNA-bd_sf"/>
</dbReference>
<dbReference type="GO" id="GO:0003908">
    <property type="term" value="F:methylated-DNA-[protein]-cysteine S-methyltransferase activity"/>
    <property type="evidence" value="ECO:0007669"/>
    <property type="project" value="UniProtKB-EC"/>
</dbReference>
<sequence length="184" mass="19563">MDRDPLIEGLAGLAAEPPPRLLDRIAARWTHADSAVGEVFVAFTDQGVAYVRRDGPGVADAFRERFGRPLLAAERTPDGLLTALRTGDAAGLAVDLSASTGFQADVLQAARTIPRGEVRPYAWIAELIGRPRAVRAVGTALATNPVPLVVPCHRVTRSDGTLGRYIFGDRTKADLLALERAAGT</sequence>
<protein>
    <recommendedName>
        <fullName evidence="3">methylated-DNA--[protein]-cysteine S-methyltransferase</fullName>
        <ecNumber evidence="3">2.1.1.63</ecNumber>
    </recommendedName>
</protein>
<dbReference type="GO" id="GO:0032259">
    <property type="term" value="P:methylation"/>
    <property type="evidence" value="ECO:0007669"/>
    <property type="project" value="UniProtKB-KW"/>
</dbReference>
<evidence type="ECO:0000256" key="5">
    <source>
        <dbReference type="ARBA" id="ARBA00022679"/>
    </source>
</evidence>
<evidence type="ECO:0000256" key="6">
    <source>
        <dbReference type="ARBA" id="ARBA00022763"/>
    </source>
</evidence>
<comment type="catalytic activity">
    <reaction evidence="8">
        <text>a 6-O-methyl-2'-deoxyguanosine in DNA + L-cysteinyl-[protein] = S-methyl-L-cysteinyl-[protein] + a 2'-deoxyguanosine in DNA</text>
        <dbReference type="Rhea" id="RHEA:24000"/>
        <dbReference type="Rhea" id="RHEA-COMP:10131"/>
        <dbReference type="Rhea" id="RHEA-COMP:10132"/>
        <dbReference type="Rhea" id="RHEA-COMP:11367"/>
        <dbReference type="Rhea" id="RHEA-COMP:11368"/>
        <dbReference type="ChEBI" id="CHEBI:29950"/>
        <dbReference type="ChEBI" id="CHEBI:82612"/>
        <dbReference type="ChEBI" id="CHEBI:85445"/>
        <dbReference type="ChEBI" id="CHEBI:85448"/>
        <dbReference type="EC" id="2.1.1.63"/>
    </reaction>
</comment>
<dbReference type="PANTHER" id="PTHR10815:SF13">
    <property type="entry name" value="METHYLATED-DNA--PROTEIN-CYSTEINE METHYLTRANSFERASE"/>
    <property type="match status" value="1"/>
</dbReference>
<evidence type="ECO:0000256" key="1">
    <source>
        <dbReference type="ARBA" id="ARBA00001286"/>
    </source>
</evidence>
<dbReference type="PANTHER" id="PTHR10815">
    <property type="entry name" value="METHYLATED-DNA--PROTEIN-CYSTEINE METHYLTRANSFERASE"/>
    <property type="match status" value="1"/>
</dbReference>
<proteinExistence type="inferred from homology"/>